<keyword evidence="2" id="KW-1133">Transmembrane helix</keyword>
<evidence type="ECO:0000313" key="4">
    <source>
        <dbReference type="Proteomes" id="UP001172673"/>
    </source>
</evidence>
<evidence type="ECO:0000313" key="3">
    <source>
        <dbReference type="EMBL" id="KAJ9613318.1"/>
    </source>
</evidence>
<feature type="region of interest" description="Disordered" evidence="1">
    <location>
        <begin position="315"/>
        <end position="366"/>
    </location>
</feature>
<dbReference type="AlphaFoldDB" id="A0AA38XH04"/>
<organism evidence="3 4">
    <name type="scientific">Cladophialophora chaetospira</name>
    <dbReference type="NCBI Taxonomy" id="386627"/>
    <lineage>
        <taxon>Eukaryota</taxon>
        <taxon>Fungi</taxon>
        <taxon>Dikarya</taxon>
        <taxon>Ascomycota</taxon>
        <taxon>Pezizomycotina</taxon>
        <taxon>Eurotiomycetes</taxon>
        <taxon>Chaetothyriomycetidae</taxon>
        <taxon>Chaetothyriales</taxon>
        <taxon>Herpotrichiellaceae</taxon>
        <taxon>Cladophialophora</taxon>
    </lineage>
</organism>
<feature type="transmembrane region" description="Helical" evidence="2">
    <location>
        <begin position="547"/>
        <end position="568"/>
    </location>
</feature>
<feature type="compositionally biased region" description="Low complexity" evidence="1">
    <location>
        <begin position="140"/>
        <end position="156"/>
    </location>
</feature>
<feature type="region of interest" description="Disordered" evidence="1">
    <location>
        <begin position="132"/>
        <end position="224"/>
    </location>
</feature>
<evidence type="ECO:0000256" key="1">
    <source>
        <dbReference type="SAM" id="MobiDB-lite"/>
    </source>
</evidence>
<accession>A0AA38XH04</accession>
<name>A0AA38XH04_9EURO</name>
<keyword evidence="2" id="KW-0472">Membrane</keyword>
<feature type="compositionally biased region" description="Basic and acidic residues" evidence="1">
    <location>
        <begin position="315"/>
        <end position="338"/>
    </location>
</feature>
<feature type="compositionally biased region" description="Basic and acidic residues" evidence="1">
    <location>
        <begin position="214"/>
        <end position="224"/>
    </location>
</feature>
<feature type="transmembrane region" description="Helical" evidence="2">
    <location>
        <begin position="580"/>
        <end position="601"/>
    </location>
</feature>
<sequence length="634" mass="72015">MFFAGRRNSWVERGPDGHLQEARYAPAEDEARVRARAGDREKRPEHEVVIEVDREHARLERDPEVTRLRQSLPSFQQVERLLDLYVATGEGRGAYVKATKQVEQERRRRFFEEGIHDIYGFDEFDGYDDFGPRLGRRTRPPGYGLSMPRRPPSESSHSSDDDHYRGGGRVPDKPSGGGPSAGPRPELIIDQSPPRRRGPASGRPRRTVTIVPTRTDKATIRRLDPSERPAEVVHDELRVEEVRERDELHPEGYLGEPAVYRGSHRYRRPTVHELSSDEGDLDLVSLPSEEDDVRLHPRSRNIVRRDDRLEVVRMPSIEREPDARRQRSVRRADLRGGEGPDESTTSRPSARHARLRGGGPFMKPSTKTSAVAAGVVEDYDIRSKAIILYFFTVNRGRIISSRHAEIYRTFRELYAPQFPTDIAHRSDSWLVQVLKKHYWMISRESRRSIMDLFSMRTIGFATFIRFERTVKATHDSGNFIVTARAPAISAEGSEAVSHFVYMMRYPLQKSKMMLFLLDRLAGTTRRGSDHNTFYVVELKETFDTSKIYILLAILIIISTGAGVLYAVLKSDAGTGLSIASYILTCLSLILAVVAAGEWLGITKPDAFSFAYDWVDNRVVSRGDFGRIIGGRWGG</sequence>
<feature type="compositionally biased region" description="Basic residues" evidence="1">
    <location>
        <begin position="194"/>
        <end position="206"/>
    </location>
</feature>
<comment type="caution">
    <text evidence="3">The sequence shown here is derived from an EMBL/GenBank/DDBJ whole genome shotgun (WGS) entry which is preliminary data.</text>
</comment>
<keyword evidence="2" id="KW-0812">Transmembrane</keyword>
<dbReference type="EMBL" id="JAPDRK010000004">
    <property type="protein sequence ID" value="KAJ9613318.1"/>
    <property type="molecule type" value="Genomic_DNA"/>
</dbReference>
<evidence type="ECO:0000256" key="2">
    <source>
        <dbReference type="SAM" id="Phobius"/>
    </source>
</evidence>
<reference evidence="3" key="1">
    <citation type="submission" date="2022-10" db="EMBL/GenBank/DDBJ databases">
        <title>Culturing micro-colonial fungi from biological soil crusts in the Mojave desert and describing Neophaeococcomyces mojavensis, and introducing the new genera and species Taxawa tesnikishii.</title>
        <authorList>
            <person name="Kurbessoian T."/>
            <person name="Stajich J.E."/>
        </authorList>
    </citation>
    <scope>NUCLEOTIDE SEQUENCE</scope>
    <source>
        <strain evidence="3">TK_41</strain>
    </source>
</reference>
<proteinExistence type="predicted"/>
<gene>
    <name evidence="3" type="ORF">H2200_003260</name>
</gene>
<dbReference type="Proteomes" id="UP001172673">
    <property type="component" value="Unassembled WGS sequence"/>
</dbReference>
<keyword evidence="4" id="KW-1185">Reference proteome</keyword>
<protein>
    <submittedName>
        <fullName evidence="3">Uncharacterized protein</fullName>
    </submittedName>
</protein>